<feature type="transmembrane region" description="Helical" evidence="1">
    <location>
        <begin position="15"/>
        <end position="32"/>
    </location>
</feature>
<gene>
    <name evidence="2" type="ORF">CLV90_1215</name>
</gene>
<evidence type="ECO:0000313" key="3">
    <source>
        <dbReference type="Proteomes" id="UP000294749"/>
    </source>
</evidence>
<keyword evidence="1" id="KW-0472">Membrane</keyword>
<sequence>MNLIATRSSIFQNRIIQLTTLAGVLLAYRIYISGTTDFLFMFWNLFLAAIPLFVSRQLMANVRLGQSKILRYSLFFLWVLFLPNSPYIITDLIHLDNSAATIWLDMLMLFIFALSGLLLGVLSMIDVFSYLRKHNHPFLANMMLLGVSLLSGFGIFLGRFLRFNSWDIIARPQLLMQCIFKSLLLWNAWLWIIGFGAFIWISFWVLKPYLRGSR</sequence>
<feature type="transmembrane region" description="Helical" evidence="1">
    <location>
        <begin position="143"/>
        <end position="163"/>
    </location>
</feature>
<dbReference type="OrthoDB" id="4540541at2"/>
<proteinExistence type="predicted"/>
<protein>
    <submittedName>
        <fullName evidence="2">Putative membrane protein</fullName>
    </submittedName>
</protein>
<feature type="transmembrane region" description="Helical" evidence="1">
    <location>
        <begin position="70"/>
        <end position="89"/>
    </location>
</feature>
<dbReference type="Proteomes" id="UP000294749">
    <property type="component" value="Unassembled WGS sequence"/>
</dbReference>
<evidence type="ECO:0000256" key="1">
    <source>
        <dbReference type="SAM" id="Phobius"/>
    </source>
</evidence>
<dbReference type="InterPro" id="IPR009793">
    <property type="entry name" value="DUF1361"/>
</dbReference>
<organism evidence="2 3">
    <name type="scientific">Maribacter spongiicola</name>
    <dbReference type="NCBI Taxonomy" id="1206753"/>
    <lineage>
        <taxon>Bacteria</taxon>
        <taxon>Pseudomonadati</taxon>
        <taxon>Bacteroidota</taxon>
        <taxon>Flavobacteriia</taxon>
        <taxon>Flavobacteriales</taxon>
        <taxon>Flavobacteriaceae</taxon>
        <taxon>Maribacter</taxon>
    </lineage>
</organism>
<keyword evidence="3" id="KW-1185">Reference proteome</keyword>
<reference evidence="2 3" key="1">
    <citation type="submission" date="2019-03" db="EMBL/GenBank/DDBJ databases">
        <title>Genomic Encyclopedia of Archaeal and Bacterial Type Strains, Phase II (KMG-II): from individual species to whole genera.</title>
        <authorList>
            <person name="Goeker M."/>
        </authorList>
    </citation>
    <scope>NUCLEOTIDE SEQUENCE [LARGE SCALE GENOMIC DNA]</scope>
    <source>
        <strain evidence="2 3">DSM 25233</strain>
    </source>
</reference>
<feature type="transmembrane region" description="Helical" evidence="1">
    <location>
        <begin position="109"/>
        <end position="131"/>
    </location>
</feature>
<comment type="caution">
    <text evidence="2">The sequence shown here is derived from an EMBL/GenBank/DDBJ whole genome shotgun (WGS) entry which is preliminary data.</text>
</comment>
<dbReference type="EMBL" id="SOAY01000010">
    <property type="protein sequence ID" value="TDT47143.1"/>
    <property type="molecule type" value="Genomic_DNA"/>
</dbReference>
<evidence type="ECO:0000313" key="2">
    <source>
        <dbReference type="EMBL" id="TDT47143.1"/>
    </source>
</evidence>
<keyword evidence="1" id="KW-0812">Transmembrane</keyword>
<feature type="transmembrane region" description="Helical" evidence="1">
    <location>
        <begin position="38"/>
        <end position="58"/>
    </location>
</feature>
<dbReference type="RefSeq" id="WP_133686549.1">
    <property type="nucleotide sequence ID" value="NZ_SOAY01000010.1"/>
</dbReference>
<dbReference type="Pfam" id="PF07099">
    <property type="entry name" value="DUF1361"/>
    <property type="match status" value="1"/>
</dbReference>
<feature type="transmembrane region" description="Helical" evidence="1">
    <location>
        <begin position="183"/>
        <end position="206"/>
    </location>
</feature>
<accession>A0A4V3ERY2</accession>
<dbReference type="AlphaFoldDB" id="A0A4V3ERY2"/>
<name>A0A4V3ERY2_9FLAO</name>
<keyword evidence="1" id="KW-1133">Transmembrane helix</keyword>